<proteinExistence type="inferred from homology"/>
<keyword evidence="7" id="KW-1185">Reference proteome</keyword>
<sequence>MFRKLLVNIDDDTEHLLMVEKAARLAALEGHLELYCVAFQPLIRSAGVFSEEAERRSRHAYMTQCEARLDHLAGRIRMDESRVGTDVSWDENRAAALLRKCERFNADLLVYPVSTQPALLHHLLAPEDWKVLRESPVPLLLSRDRPWPEHPRIAVALDPFHPRNEPASLDGRLFGMAHRLVRELEGELHVLHTYTALPQSAVFDEHRIADFEHMQEDVTREHRARLESFLEPWQKELGAAELHLLEGELHQEVPRLCEELRIDLLIIGNVQRGLLERLLVGSSAERLLDRVHCDLMVVKPDL</sequence>
<protein>
    <submittedName>
        <fullName evidence="6">Universal stress protein family 5</fullName>
    </submittedName>
</protein>
<keyword evidence="3" id="KW-0963">Cytoplasm</keyword>
<comment type="subcellular location">
    <subcellularLocation>
        <location evidence="1">Cytoplasm</location>
    </subcellularLocation>
</comment>
<comment type="function">
    <text evidence="4">Required for resistance to DNA-damaging agents.</text>
</comment>
<dbReference type="STRING" id="1232683.ADIMK_3241"/>
<reference evidence="6 7" key="1">
    <citation type="submission" date="2014-04" db="EMBL/GenBank/DDBJ databases">
        <title>Marinobacterium kochiensis sp. nov., isolated from sediment sample collected from Kochi backwaters in Kerala, India.</title>
        <authorList>
            <person name="Singh A."/>
            <person name="Pinnaka A.K."/>
        </authorList>
    </citation>
    <scope>NUCLEOTIDE SEQUENCE [LARGE SCALE GENOMIC DNA]</scope>
    <source>
        <strain evidence="6 7">AK27</strain>
    </source>
</reference>
<evidence type="ECO:0000259" key="5">
    <source>
        <dbReference type="Pfam" id="PF00582"/>
    </source>
</evidence>
<dbReference type="InterPro" id="IPR006016">
    <property type="entry name" value="UspA"/>
</dbReference>
<dbReference type="Pfam" id="PF00582">
    <property type="entry name" value="Usp"/>
    <property type="match status" value="2"/>
</dbReference>
<accession>A0A081FW64</accession>
<dbReference type="eggNOG" id="COG0589">
    <property type="taxonomic scope" value="Bacteria"/>
</dbReference>
<dbReference type="PATRIC" id="fig|1232683.4.peg.3191"/>
<name>A0A081FW64_9GAMM</name>
<evidence type="ECO:0000256" key="3">
    <source>
        <dbReference type="ARBA" id="ARBA00022490"/>
    </source>
</evidence>
<organism evidence="6 7">
    <name type="scientific">Marinobacterium lacunae</name>
    <dbReference type="NCBI Taxonomy" id="1232683"/>
    <lineage>
        <taxon>Bacteria</taxon>
        <taxon>Pseudomonadati</taxon>
        <taxon>Pseudomonadota</taxon>
        <taxon>Gammaproteobacteria</taxon>
        <taxon>Oceanospirillales</taxon>
        <taxon>Oceanospirillaceae</taxon>
        <taxon>Marinobacterium</taxon>
    </lineage>
</organism>
<gene>
    <name evidence="6" type="ORF">ADIMK_3241</name>
</gene>
<feature type="domain" description="UspA" evidence="5">
    <location>
        <begin position="1"/>
        <end position="142"/>
    </location>
</feature>
<evidence type="ECO:0000256" key="1">
    <source>
        <dbReference type="ARBA" id="ARBA00004496"/>
    </source>
</evidence>
<dbReference type="Gene3D" id="3.40.50.12370">
    <property type="match status" value="1"/>
</dbReference>
<dbReference type="AlphaFoldDB" id="A0A081FW64"/>
<feature type="domain" description="UspA" evidence="5">
    <location>
        <begin position="169"/>
        <end position="299"/>
    </location>
</feature>
<dbReference type="EMBL" id="JMQN01000047">
    <property type="protein sequence ID" value="KEA62769.1"/>
    <property type="molecule type" value="Genomic_DNA"/>
</dbReference>
<dbReference type="PANTHER" id="PTHR47892:SF1">
    <property type="entry name" value="UNIVERSAL STRESS PROTEIN E"/>
    <property type="match status" value="1"/>
</dbReference>
<evidence type="ECO:0000313" key="7">
    <source>
        <dbReference type="Proteomes" id="UP000028252"/>
    </source>
</evidence>
<evidence type="ECO:0000313" key="6">
    <source>
        <dbReference type="EMBL" id="KEA62769.1"/>
    </source>
</evidence>
<dbReference type="RefSeq" id="WP_036190349.1">
    <property type="nucleotide sequence ID" value="NZ_JMQN01000047.1"/>
</dbReference>
<evidence type="ECO:0000256" key="2">
    <source>
        <dbReference type="ARBA" id="ARBA00008791"/>
    </source>
</evidence>
<dbReference type="OrthoDB" id="239260at2"/>
<dbReference type="SUPFAM" id="SSF52402">
    <property type="entry name" value="Adenine nucleotide alpha hydrolases-like"/>
    <property type="match status" value="2"/>
</dbReference>
<dbReference type="PANTHER" id="PTHR47892">
    <property type="entry name" value="UNIVERSAL STRESS PROTEIN E"/>
    <property type="match status" value="1"/>
</dbReference>
<comment type="similarity">
    <text evidence="2">Belongs to the universal stress protein A family.</text>
</comment>
<evidence type="ECO:0000256" key="4">
    <source>
        <dbReference type="ARBA" id="ARBA00037131"/>
    </source>
</evidence>
<comment type="caution">
    <text evidence="6">The sequence shown here is derived from an EMBL/GenBank/DDBJ whole genome shotgun (WGS) entry which is preliminary data.</text>
</comment>
<dbReference type="Proteomes" id="UP000028252">
    <property type="component" value="Unassembled WGS sequence"/>
</dbReference>
<dbReference type="GO" id="GO:0005737">
    <property type="term" value="C:cytoplasm"/>
    <property type="evidence" value="ECO:0007669"/>
    <property type="project" value="UniProtKB-SubCell"/>
</dbReference>